<keyword evidence="1 2" id="KW-0732">Signal</keyword>
<dbReference type="InterPro" id="IPR059226">
    <property type="entry name" value="Choice_anch_Q_dom"/>
</dbReference>
<dbReference type="EMBL" id="FNBH01000001">
    <property type="protein sequence ID" value="SDF12206.1"/>
    <property type="molecule type" value="Genomic_DNA"/>
</dbReference>
<dbReference type="InterPro" id="IPR006626">
    <property type="entry name" value="PbH1"/>
</dbReference>
<dbReference type="STRING" id="454006.SAMN05421825_1090"/>
<dbReference type="SUPFAM" id="SSF49265">
    <property type="entry name" value="Fibronectin type III"/>
    <property type="match status" value="1"/>
</dbReference>
<evidence type="ECO:0000256" key="2">
    <source>
        <dbReference type="SAM" id="SignalP"/>
    </source>
</evidence>
<evidence type="ECO:0000259" key="3">
    <source>
        <dbReference type="PROSITE" id="PS50853"/>
    </source>
</evidence>
<protein>
    <submittedName>
        <fullName evidence="4">Por secretion system C-terminal sorting domain-containing protein</fullName>
    </submittedName>
</protein>
<accession>A0A1G7II34</accession>
<dbReference type="NCBIfam" id="TIGR04183">
    <property type="entry name" value="Por_Secre_tail"/>
    <property type="match status" value="1"/>
</dbReference>
<dbReference type="Pfam" id="PF18962">
    <property type="entry name" value="Por_Secre_tail"/>
    <property type="match status" value="1"/>
</dbReference>
<evidence type="ECO:0000313" key="5">
    <source>
        <dbReference type="Proteomes" id="UP000199203"/>
    </source>
</evidence>
<dbReference type="RefSeq" id="WP_089872023.1">
    <property type="nucleotide sequence ID" value="NZ_FNBH01000001.1"/>
</dbReference>
<organism evidence="4 5">
    <name type="scientific">Epilithonimonas hungarica</name>
    <dbReference type="NCBI Taxonomy" id="454006"/>
    <lineage>
        <taxon>Bacteria</taxon>
        <taxon>Pseudomonadati</taxon>
        <taxon>Bacteroidota</taxon>
        <taxon>Flavobacteriia</taxon>
        <taxon>Flavobacteriales</taxon>
        <taxon>Weeksellaceae</taxon>
        <taxon>Chryseobacterium group</taxon>
        <taxon>Epilithonimonas</taxon>
    </lineage>
</organism>
<name>A0A1G7II34_9FLAO</name>
<dbReference type="InterPro" id="IPR013783">
    <property type="entry name" value="Ig-like_fold"/>
</dbReference>
<feature type="chain" id="PRO_5011517680" evidence="2">
    <location>
        <begin position="20"/>
        <end position="876"/>
    </location>
</feature>
<reference evidence="5" key="1">
    <citation type="submission" date="2016-10" db="EMBL/GenBank/DDBJ databases">
        <authorList>
            <person name="Varghese N."/>
            <person name="Submissions S."/>
        </authorList>
    </citation>
    <scope>NUCLEOTIDE SEQUENCE [LARGE SCALE GENOMIC DNA]</scope>
    <source>
        <strain evidence="5">DSM 19684</strain>
    </source>
</reference>
<dbReference type="Pfam" id="PF00041">
    <property type="entry name" value="fn3"/>
    <property type="match status" value="1"/>
</dbReference>
<evidence type="ECO:0000256" key="1">
    <source>
        <dbReference type="ARBA" id="ARBA00022729"/>
    </source>
</evidence>
<dbReference type="InterPro" id="IPR003961">
    <property type="entry name" value="FN3_dom"/>
</dbReference>
<dbReference type="SMART" id="SM00710">
    <property type="entry name" value="PbH1"/>
    <property type="match status" value="5"/>
</dbReference>
<sequence>MKTLRLLFAFLFISSLINAQQYQTIAIQSGFNADVVANGTGPANSSTNNNVDGDGANVGFAFVSRDYKLAATSTFYNFGLPTNGLINSAVGSTNGLTYQLHSYDSNNVLRLGNNTPGTLTFTTPVPAVTLYMLATSGNGNSFINVVVNFSDNTAQTFNNVTIYDWYNWGGYAIGGIGRINIANNNLESDIYNNPRIYQIPLAINVGNQSKTIKSVTITKSSGEGIPNVFAFSADVYSACKLVTDITSSTTTTTATLSWTAPSEAPSAGYQYYYSRSSVAPTDETEPSGSVVAGQTSVSLSDLIMGETYYFWVRSDCGTTKGLWSKKEFATVFTSAQIVPDSNGRVYVNVNASGGSGTGISWANAVKRLVPVISAANSNNNIKEIWVAKGTYYPSLTSNRDDFLYVTRNDLKIYGGFTGTETSLNQRDAETNETILSGNIGNPNSATDNSYHIMVIDAYNNPIDNSTQIDGFTFQDGNANEGGLLNNYFPRYSGSAILVYPSVDDNAPLISNNIFRNNAQFQIGALSIDGNTLGTSVARVENCEFYNNYSKFAGGAIGVFNHLGAQNVEIKDCLFEGNIVDNASQGGNNGGAGAAVFVINGSNVTINRSKFVNNRIGNYTQYAGAYKGTAIASTLGSKVTLVNSLIYSDETYVPLFNNSSTFNIINSTIYNPDGGTLLTTQTPVLNSIQNSILWMGGNSVNAIDGSGTTVTANNSIILPKYNVTLAGANHYTSDPLFKNIIAGDFSLQPSSNGINKGNNSFYDTVKFGSSDLSGNSRIEETTIDIGAFEKQPTLSASNIGKTQNIFIYPNPVKDILNFTSHEKILKIEIISMDGRKMIEKNMNNEKKLNVQNLQKGLYLINVFTDKVTQTIKFIKDR</sequence>
<feature type="signal peptide" evidence="2">
    <location>
        <begin position="1"/>
        <end position="19"/>
    </location>
</feature>
<dbReference type="AlphaFoldDB" id="A0A1G7II34"/>
<gene>
    <name evidence="4" type="ORF">SAMN05421825_1090</name>
</gene>
<dbReference type="InterPro" id="IPR011050">
    <property type="entry name" value="Pectin_lyase_fold/virulence"/>
</dbReference>
<feature type="domain" description="Fibronectin type-III" evidence="3">
    <location>
        <begin position="238"/>
        <end position="336"/>
    </location>
</feature>
<keyword evidence="5" id="KW-1185">Reference proteome</keyword>
<proteinExistence type="predicted"/>
<dbReference type="OrthoDB" id="8901262at2"/>
<evidence type="ECO:0000313" key="4">
    <source>
        <dbReference type="EMBL" id="SDF12206.1"/>
    </source>
</evidence>
<dbReference type="InterPro" id="IPR036116">
    <property type="entry name" value="FN3_sf"/>
</dbReference>
<dbReference type="Proteomes" id="UP000199203">
    <property type="component" value="Unassembled WGS sequence"/>
</dbReference>
<dbReference type="InterPro" id="IPR026444">
    <property type="entry name" value="Secre_tail"/>
</dbReference>
<dbReference type="Gene3D" id="2.60.40.10">
    <property type="entry name" value="Immunoglobulins"/>
    <property type="match status" value="1"/>
</dbReference>
<dbReference type="NCBIfam" id="NF041518">
    <property type="entry name" value="choice_anch_Q"/>
    <property type="match status" value="1"/>
</dbReference>
<dbReference type="SUPFAM" id="SSF51126">
    <property type="entry name" value="Pectin lyase-like"/>
    <property type="match status" value="1"/>
</dbReference>
<dbReference type="PROSITE" id="PS50853">
    <property type="entry name" value="FN3"/>
    <property type="match status" value="1"/>
</dbReference>